<evidence type="ECO:0000313" key="13">
    <source>
        <dbReference type="Proteomes" id="UP000694403"/>
    </source>
</evidence>
<comment type="subcellular location">
    <subcellularLocation>
        <location evidence="1">Mitochondrion outer membrane</location>
    </subcellularLocation>
</comment>
<dbReference type="InterPro" id="IPR036034">
    <property type="entry name" value="PDZ_sf"/>
</dbReference>
<keyword evidence="4 10" id="KW-1133">Transmembrane helix</keyword>
<dbReference type="GO" id="GO:0043113">
    <property type="term" value="P:receptor clustering"/>
    <property type="evidence" value="ECO:0007669"/>
    <property type="project" value="TreeGrafter"/>
</dbReference>
<keyword evidence="2 10" id="KW-0812">Transmembrane</keyword>
<evidence type="ECO:0000256" key="3">
    <source>
        <dbReference type="ARBA" id="ARBA00022787"/>
    </source>
</evidence>
<evidence type="ECO:0000256" key="10">
    <source>
        <dbReference type="SAM" id="Phobius"/>
    </source>
</evidence>
<evidence type="ECO:0000256" key="7">
    <source>
        <dbReference type="ARBA" id="ARBA00063547"/>
    </source>
</evidence>
<feature type="domain" description="PDZ" evidence="11">
    <location>
        <begin position="13"/>
        <end position="100"/>
    </location>
</feature>
<keyword evidence="3" id="KW-1000">Mitochondrion outer membrane</keyword>
<dbReference type="PANTHER" id="PTHR23119:SF51">
    <property type="entry name" value="DISKS LARGE 1 TUMOR SUPPRESSOR PROTEIN"/>
    <property type="match status" value="1"/>
</dbReference>
<evidence type="ECO:0000256" key="8">
    <source>
        <dbReference type="ARBA" id="ARBA00070337"/>
    </source>
</evidence>
<protein>
    <recommendedName>
        <fullName evidence="8">Synaptojanin-2-binding protein</fullName>
    </recommendedName>
    <alternativeName>
        <fullName evidence="9">Mitochondrial outer membrane protein 25</fullName>
    </alternativeName>
</protein>
<reference evidence="12" key="1">
    <citation type="submission" date="2025-08" db="UniProtKB">
        <authorList>
            <consortium name="Ensembl"/>
        </authorList>
    </citation>
    <scope>IDENTIFICATION</scope>
</reference>
<evidence type="ECO:0000256" key="5">
    <source>
        <dbReference type="ARBA" id="ARBA00023128"/>
    </source>
</evidence>
<dbReference type="Gene3D" id="2.30.42.10">
    <property type="match status" value="1"/>
</dbReference>
<organism evidence="12 13">
    <name type="scientific">Chelydra serpentina</name>
    <name type="common">Snapping turtle</name>
    <name type="synonym">Testudo serpentina</name>
    <dbReference type="NCBI Taxonomy" id="8475"/>
    <lineage>
        <taxon>Eukaryota</taxon>
        <taxon>Metazoa</taxon>
        <taxon>Chordata</taxon>
        <taxon>Craniata</taxon>
        <taxon>Vertebrata</taxon>
        <taxon>Euteleostomi</taxon>
        <taxon>Archelosauria</taxon>
        <taxon>Testudinata</taxon>
        <taxon>Testudines</taxon>
        <taxon>Cryptodira</taxon>
        <taxon>Durocryptodira</taxon>
        <taxon>Americhelydia</taxon>
        <taxon>Chelydroidea</taxon>
        <taxon>Chelydridae</taxon>
        <taxon>Chelydra</taxon>
    </lineage>
</organism>
<dbReference type="PANTHER" id="PTHR23119">
    <property type="entry name" value="DISCS LARGE"/>
    <property type="match status" value="1"/>
</dbReference>
<dbReference type="AlphaFoldDB" id="A0A8C3RJP0"/>
<dbReference type="CDD" id="cd06709">
    <property type="entry name" value="PDZ_SYNJ2BP-like"/>
    <property type="match status" value="1"/>
</dbReference>
<sequence>MNGGVDWALSEEVIDLTRGPSGLGFNIVGGTDQKYVANDSGIYVSRIKEDGAAALDGRLQEGDKILAINDRDLKNLLHKDAVELFRNAGYNVSLKVQHRLQPQNGPAGHRGDGEPGGIPLAVILVPVLAIAVAAVWAFLRYRQRM</sequence>
<proteinExistence type="predicted"/>
<dbReference type="InterPro" id="IPR001478">
    <property type="entry name" value="PDZ"/>
</dbReference>
<dbReference type="SUPFAM" id="SSF50156">
    <property type="entry name" value="PDZ domain-like"/>
    <property type="match status" value="1"/>
</dbReference>
<dbReference type="PROSITE" id="PS50106">
    <property type="entry name" value="PDZ"/>
    <property type="match status" value="1"/>
</dbReference>
<accession>A0A8C3RJP0</accession>
<dbReference type="GO" id="GO:0030054">
    <property type="term" value="C:cell junction"/>
    <property type="evidence" value="ECO:0007669"/>
    <property type="project" value="TreeGrafter"/>
</dbReference>
<evidence type="ECO:0000256" key="2">
    <source>
        <dbReference type="ARBA" id="ARBA00022692"/>
    </source>
</evidence>
<comment type="subunit">
    <text evidence="7">Binds (via the PDZ domain) to isoform 2A of SYNJ2 (via the unique motif in the C-terminus). Interacts (via C-terminus) with RALBP1. Interacts (via PDZ domain) with ACVR2A (via C-terminus) and ACVR2B (via C-terminus). Forms a ternary complex with ACVR2A and RALBP1. Interacts with MAPK12. Interacts with DLL1; enhances DLL1 protein stability, and promotes notch signaling in endothelial cells.</text>
</comment>
<reference evidence="12" key="2">
    <citation type="submission" date="2025-09" db="UniProtKB">
        <authorList>
            <consortium name="Ensembl"/>
        </authorList>
    </citation>
    <scope>IDENTIFICATION</scope>
</reference>
<dbReference type="GO" id="GO:0019901">
    <property type="term" value="F:protein kinase binding"/>
    <property type="evidence" value="ECO:0007669"/>
    <property type="project" value="TreeGrafter"/>
</dbReference>
<dbReference type="Pfam" id="PF00595">
    <property type="entry name" value="PDZ"/>
    <property type="match status" value="1"/>
</dbReference>
<dbReference type="InterPro" id="IPR050614">
    <property type="entry name" value="Synaptic_Scaffolding_LAP-MAGUK"/>
</dbReference>
<dbReference type="GO" id="GO:0045197">
    <property type="term" value="P:establishment or maintenance of epithelial cell apical/basal polarity"/>
    <property type="evidence" value="ECO:0007669"/>
    <property type="project" value="TreeGrafter"/>
</dbReference>
<keyword evidence="13" id="KW-1185">Reference proteome</keyword>
<evidence type="ECO:0000256" key="1">
    <source>
        <dbReference type="ARBA" id="ARBA00004294"/>
    </source>
</evidence>
<feature type="transmembrane region" description="Helical" evidence="10">
    <location>
        <begin position="118"/>
        <end position="139"/>
    </location>
</feature>
<name>A0A8C3RJP0_CHESE</name>
<evidence type="ECO:0000256" key="9">
    <source>
        <dbReference type="ARBA" id="ARBA00075222"/>
    </source>
</evidence>
<dbReference type="Ensembl" id="ENSCSRT00000000807.1">
    <property type="protein sequence ID" value="ENSCSRP00000000785.1"/>
    <property type="gene ID" value="ENSCSRG00000000641.1"/>
</dbReference>
<evidence type="ECO:0000256" key="4">
    <source>
        <dbReference type="ARBA" id="ARBA00022989"/>
    </source>
</evidence>
<dbReference type="GO" id="GO:0097120">
    <property type="term" value="P:receptor localization to synapse"/>
    <property type="evidence" value="ECO:0007669"/>
    <property type="project" value="TreeGrafter"/>
</dbReference>
<keyword evidence="5" id="KW-0496">Mitochondrion</keyword>
<dbReference type="SMART" id="SM00228">
    <property type="entry name" value="PDZ"/>
    <property type="match status" value="1"/>
</dbReference>
<dbReference type="GO" id="GO:0016323">
    <property type="term" value="C:basolateral plasma membrane"/>
    <property type="evidence" value="ECO:0007669"/>
    <property type="project" value="TreeGrafter"/>
</dbReference>
<evidence type="ECO:0000259" key="11">
    <source>
        <dbReference type="PROSITE" id="PS50106"/>
    </source>
</evidence>
<evidence type="ECO:0000313" key="12">
    <source>
        <dbReference type="Ensembl" id="ENSCSRP00000000785.1"/>
    </source>
</evidence>
<evidence type="ECO:0000256" key="6">
    <source>
        <dbReference type="ARBA" id="ARBA00023136"/>
    </source>
</evidence>
<dbReference type="GO" id="GO:0098609">
    <property type="term" value="P:cell-cell adhesion"/>
    <property type="evidence" value="ECO:0007669"/>
    <property type="project" value="TreeGrafter"/>
</dbReference>
<dbReference type="FunFam" id="2.30.42.10:FF:000161">
    <property type="entry name" value="Synaptojanin-2-binding protein"/>
    <property type="match status" value="1"/>
</dbReference>
<dbReference type="Proteomes" id="UP000694403">
    <property type="component" value="Unplaced"/>
</dbReference>
<dbReference type="GO" id="GO:0005741">
    <property type="term" value="C:mitochondrial outer membrane"/>
    <property type="evidence" value="ECO:0007669"/>
    <property type="project" value="UniProtKB-SubCell"/>
</dbReference>
<keyword evidence="6 10" id="KW-0472">Membrane</keyword>